<dbReference type="CDD" id="cd06261">
    <property type="entry name" value="TM_PBP2"/>
    <property type="match status" value="1"/>
</dbReference>
<feature type="transmembrane region" description="Helical" evidence="7">
    <location>
        <begin position="124"/>
        <end position="145"/>
    </location>
</feature>
<dbReference type="PANTHER" id="PTHR30193">
    <property type="entry name" value="ABC TRANSPORTER PERMEASE PROTEIN"/>
    <property type="match status" value="1"/>
</dbReference>
<evidence type="ECO:0000256" key="3">
    <source>
        <dbReference type="ARBA" id="ARBA00022475"/>
    </source>
</evidence>
<name>A0ABQ1EKQ3_9BACL</name>
<comment type="similarity">
    <text evidence="7">Belongs to the binding-protein-dependent transport system permease family.</text>
</comment>
<dbReference type="Gene3D" id="1.10.3720.10">
    <property type="entry name" value="MetI-like"/>
    <property type="match status" value="1"/>
</dbReference>
<organism evidence="9 10">
    <name type="scientific">Paenibacillus marchantiophytorum</name>
    <dbReference type="NCBI Taxonomy" id="1619310"/>
    <lineage>
        <taxon>Bacteria</taxon>
        <taxon>Bacillati</taxon>
        <taxon>Bacillota</taxon>
        <taxon>Bacilli</taxon>
        <taxon>Bacillales</taxon>
        <taxon>Paenibacillaceae</taxon>
        <taxon>Paenibacillus</taxon>
    </lineage>
</organism>
<dbReference type="InterPro" id="IPR051393">
    <property type="entry name" value="ABC_transporter_permease"/>
</dbReference>
<dbReference type="InterPro" id="IPR035906">
    <property type="entry name" value="MetI-like_sf"/>
</dbReference>
<accession>A0ABQ1EKQ3</accession>
<evidence type="ECO:0000256" key="4">
    <source>
        <dbReference type="ARBA" id="ARBA00022692"/>
    </source>
</evidence>
<dbReference type="InterPro" id="IPR000515">
    <property type="entry name" value="MetI-like"/>
</dbReference>
<keyword evidence="3" id="KW-1003">Cell membrane</keyword>
<feature type="transmembrane region" description="Helical" evidence="7">
    <location>
        <begin position="227"/>
        <end position="247"/>
    </location>
</feature>
<keyword evidence="5 7" id="KW-1133">Transmembrane helix</keyword>
<evidence type="ECO:0000313" key="9">
    <source>
        <dbReference type="EMBL" id="GFZ75722.1"/>
    </source>
</evidence>
<dbReference type="Proteomes" id="UP000615455">
    <property type="component" value="Unassembled WGS sequence"/>
</dbReference>
<evidence type="ECO:0000313" key="10">
    <source>
        <dbReference type="Proteomes" id="UP000615455"/>
    </source>
</evidence>
<dbReference type="Pfam" id="PF00528">
    <property type="entry name" value="BPD_transp_1"/>
    <property type="match status" value="1"/>
</dbReference>
<keyword evidence="4 7" id="KW-0812">Transmembrane</keyword>
<evidence type="ECO:0000256" key="7">
    <source>
        <dbReference type="RuleBase" id="RU363032"/>
    </source>
</evidence>
<evidence type="ECO:0000256" key="2">
    <source>
        <dbReference type="ARBA" id="ARBA00022448"/>
    </source>
</evidence>
<evidence type="ECO:0000259" key="8">
    <source>
        <dbReference type="PROSITE" id="PS50928"/>
    </source>
</evidence>
<reference evidence="10" key="1">
    <citation type="journal article" date="2019" name="Int. J. Syst. Evol. Microbiol.">
        <title>The Global Catalogue of Microorganisms (GCM) 10K type strain sequencing project: providing services to taxonomists for standard genome sequencing and annotation.</title>
        <authorList>
            <consortium name="The Broad Institute Genomics Platform"/>
            <consortium name="The Broad Institute Genome Sequencing Center for Infectious Disease"/>
            <person name="Wu L."/>
            <person name="Ma J."/>
        </authorList>
    </citation>
    <scope>NUCLEOTIDE SEQUENCE [LARGE SCALE GENOMIC DNA]</scope>
    <source>
        <strain evidence="10">CGMCC 1.15043</strain>
    </source>
</reference>
<feature type="transmembrane region" description="Helical" evidence="7">
    <location>
        <begin position="93"/>
        <end position="112"/>
    </location>
</feature>
<sequence length="306" mass="34711">MNISSTQQVKSKGLKYHFTKKRWREAAKPYLFMLPCLIFVFLFTYYPFAKTFYLGFTLVDLNGNPIEFVWFENFINIFSDQRMLQTVFHTLKYTVITIPGTIIISLCMALLAEKKRKGTSIYQILFALPMAVSMSSAAMIFQLILNPSIGVFNALTGLSINWFGDEKYAMVGIAIVCIWMGIGFSFLFLLAAVRNVPEELLEAADMEGSSYFQSLIHIKLPLMSPTLFFLIVTDIIHSLMVFGPIMVLTKGGPMGSTETMIYRMYIEAFENGKYGYGSAVGIMIFIIVMLFTLVTFAYEKKGVHYS</sequence>
<comment type="caution">
    <text evidence="9">The sequence shown here is derived from an EMBL/GenBank/DDBJ whole genome shotgun (WGS) entry which is preliminary data.</text>
</comment>
<feature type="transmembrane region" description="Helical" evidence="7">
    <location>
        <begin position="30"/>
        <end position="48"/>
    </location>
</feature>
<evidence type="ECO:0000256" key="5">
    <source>
        <dbReference type="ARBA" id="ARBA00022989"/>
    </source>
</evidence>
<evidence type="ECO:0000256" key="6">
    <source>
        <dbReference type="ARBA" id="ARBA00023136"/>
    </source>
</evidence>
<gene>
    <name evidence="9" type="ORF">GCM10008018_21030</name>
</gene>
<keyword evidence="10" id="KW-1185">Reference proteome</keyword>
<protein>
    <submittedName>
        <fullName evidence="9">Glycerol-3-phosphate ABC transporter permease</fullName>
    </submittedName>
</protein>
<feature type="transmembrane region" description="Helical" evidence="7">
    <location>
        <begin position="168"/>
        <end position="193"/>
    </location>
</feature>
<dbReference type="PROSITE" id="PS50928">
    <property type="entry name" value="ABC_TM1"/>
    <property type="match status" value="1"/>
</dbReference>
<comment type="subcellular location">
    <subcellularLocation>
        <location evidence="1 7">Cell membrane</location>
        <topology evidence="1 7">Multi-pass membrane protein</topology>
    </subcellularLocation>
</comment>
<dbReference type="PANTHER" id="PTHR30193:SF37">
    <property type="entry name" value="INNER MEMBRANE ABC TRANSPORTER PERMEASE PROTEIN YCJO"/>
    <property type="match status" value="1"/>
</dbReference>
<dbReference type="RefSeq" id="WP_229757566.1">
    <property type="nucleotide sequence ID" value="NZ_BMHE01000008.1"/>
</dbReference>
<keyword evidence="6 7" id="KW-0472">Membrane</keyword>
<dbReference type="SUPFAM" id="SSF160964">
    <property type="entry name" value="MalF N-terminal region-like"/>
    <property type="match status" value="1"/>
</dbReference>
<dbReference type="EMBL" id="BMHE01000008">
    <property type="protein sequence ID" value="GFZ75722.1"/>
    <property type="molecule type" value="Genomic_DNA"/>
</dbReference>
<dbReference type="SUPFAM" id="SSF161098">
    <property type="entry name" value="MetI-like"/>
    <property type="match status" value="1"/>
</dbReference>
<evidence type="ECO:0000256" key="1">
    <source>
        <dbReference type="ARBA" id="ARBA00004651"/>
    </source>
</evidence>
<keyword evidence="2 7" id="KW-0813">Transport</keyword>
<feature type="domain" description="ABC transmembrane type-1" evidence="8">
    <location>
        <begin position="87"/>
        <end position="295"/>
    </location>
</feature>
<proteinExistence type="inferred from homology"/>
<feature type="transmembrane region" description="Helical" evidence="7">
    <location>
        <begin position="274"/>
        <end position="298"/>
    </location>
</feature>